<comment type="caution">
    <text evidence="7">The sequence shown here is derived from an EMBL/GenBank/DDBJ whole genome shotgun (WGS) entry which is preliminary data.</text>
</comment>
<feature type="domain" description="Nudix hydrolase" evidence="6">
    <location>
        <begin position="1"/>
        <end position="133"/>
    </location>
</feature>
<evidence type="ECO:0000256" key="2">
    <source>
        <dbReference type="ARBA" id="ARBA00005582"/>
    </source>
</evidence>
<evidence type="ECO:0000259" key="6">
    <source>
        <dbReference type="PROSITE" id="PS51462"/>
    </source>
</evidence>
<keyword evidence="3" id="KW-0479">Metal-binding</keyword>
<dbReference type="InterPro" id="IPR020084">
    <property type="entry name" value="NUDIX_hydrolase_CS"/>
</dbReference>
<sequence>MQIYTLCFLKKENEILLLNRQKNPWMGRWNGVGGKIEVGETPLECALREIKEETDISLDHAHYGGQMDWYEDGVLRGGLELYLAELPADFHYPTPKGTREGILDFKKIDWIFAEKNQGMPDNIPFILNHLLTSPDKQYFSCFFESGALQKVIKVEK</sequence>
<dbReference type="AlphaFoldDB" id="A0AAW9JRH2"/>
<proteinExistence type="inferred from homology"/>
<name>A0AAW9JRH2_CARML</name>
<dbReference type="GO" id="GO:0046872">
    <property type="term" value="F:metal ion binding"/>
    <property type="evidence" value="ECO:0007669"/>
    <property type="project" value="UniProtKB-KW"/>
</dbReference>
<organism evidence="7 8">
    <name type="scientific">Carnobacterium maltaromaticum</name>
    <name type="common">Carnobacterium piscicola</name>
    <dbReference type="NCBI Taxonomy" id="2751"/>
    <lineage>
        <taxon>Bacteria</taxon>
        <taxon>Bacillati</taxon>
        <taxon>Bacillota</taxon>
        <taxon>Bacilli</taxon>
        <taxon>Lactobacillales</taxon>
        <taxon>Carnobacteriaceae</taxon>
        <taxon>Carnobacterium</taxon>
    </lineage>
</organism>
<accession>A0AAW9JRH2</accession>
<dbReference type="SUPFAM" id="SSF55811">
    <property type="entry name" value="Nudix"/>
    <property type="match status" value="1"/>
</dbReference>
<keyword evidence="5" id="KW-0460">Magnesium</keyword>
<dbReference type="Pfam" id="PF00293">
    <property type="entry name" value="NUDIX"/>
    <property type="match status" value="1"/>
</dbReference>
<dbReference type="GO" id="GO:0016818">
    <property type="term" value="F:hydrolase activity, acting on acid anhydrides, in phosphorus-containing anhydrides"/>
    <property type="evidence" value="ECO:0007669"/>
    <property type="project" value="TreeGrafter"/>
</dbReference>
<keyword evidence="4" id="KW-0378">Hydrolase</keyword>
<comment type="cofactor">
    <cofactor evidence="1">
        <name>Mg(2+)</name>
        <dbReference type="ChEBI" id="CHEBI:18420"/>
    </cofactor>
</comment>
<dbReference type="GO" id="GO:0005737">
    <property type="term" value="C:cytoplasm"/>
    <property type="evidence" value="ECO:0007669"/>
    <property type="project" value="TreeGrafter"/>
</dbReference>
<evidence type="ECO:0000313" key="7">
    <source>
        <dbReference type="EMBL" id="MDZ5758118.1"/>
    </source>
</evidence>
<evidence type="ECO:0000256" key="5">
    <source>
        <dbReference type="ARBA" id="ARBA00022842"/>
    </source>
</evidence>
<dbReference type="RefSeq" id="WP_057001103.1">
    <property type="nucleotide sequence ID" value="NZ_CBCPHU010000005.1"/>
</dbReference>
<dbReference type="InterPro" id="IPR015797">
    <property type="entry name" value="NUDIX_hydrolase-like_dom_sf"/>
</dbReference>
<dbReference type="CDD" id="cd18886">
    <property type="entry name" value="NUDIX_MutT_Nudt1"/>
    <property type="match status" value="1"/>
</dbReference>
<dbReference type="InterPro" id="IPR000086">
    <property type="entry name" value="NUDIX_hydrolase_dom"/>
</dbReference>
<protein>
    <submittedName>
        <fullName evidence="7">8-oxo-dGTP diphosphatase</fullName>
    </submittedName>
</protein>
<evidence type="ECO:0000256" key="1">
    <source>
        <dbReference type="ARBA" id="ARBA00001946"/>
    </source>
</evidence>
<gene>
    <name evidence="7" type="ORF">RAK27_05545</name>
</gene>
<evidence type="ECO:0000256" key="4">
    <source>
        <dbReference type="ARBA" id="ARBA00022801"/>
    </source>
</evidence>
<dbReference type="PROSITE" id="PS51462">
    <property type="entry name" value="NUDIX"/>
    <property type="match status" value="1"/>
</dbReference>
<dbReference type="PROSITE" id="PS00893">
    <property type="entry name" value="NUDIX_BOX"/>
    <property type="match status" value="1"/>
</dbReference>
<dbReference type="EMBL" id="JAVBVO010000003">
    <property type="protein sequence ID" value="MDZ5758118.1"/>
    <property type="molecule type" value="Genomic_DNA"/>
</dbReference>
<evidence type="ECO:0000313" key="8">
    <source>
        <dbReference type="Proteomes" id="UP001290462"/>
    </source>
</evidence>
<evidence type="ECO:0000256" key="3">
    <source>
        <dbReference type="ARBA" id="ARBA00022723"/>
    </source>
</evidence>
<dbReference type="Gene3D" id="3.90.79.10">
    <property type="entry name" value="Nucleoside Triphosphate Pyrophosphohydrolase"/>
    <property type="match status" value="1"/>
</dbReference>
<dbReference type="PANTHER" id="PTHR43758">
    <property type="entry name" value="7,8-DIHYDRO-8-OXOGUANINE TRIPHOSPHATASE"/>
    <property type="match status" value="1"/>
</dbReference>
<reference evidence="7" key="1">
    <citation type="submission" date="2023-08" db="EMBL/GenBank/DDBJ databases">
        <title>Genomic characterization of piscicolin 126 produced by Carnobacterium maltaromaticum CM22 strain isolated from salmon (Salmo salar).</title>
        <authorList>
            <person name="Gonzalez-Gragera E."/>
            <person name="Garcia-Lopez J.D."/>
            <person name="Teso-Perez C."/>
            <person name="Gimenez-Hernandez I."/>
            <person name="Peralta-Sanchez J.M."/>
            <person name="Valdivia E."/>
            <person name="Montalban-Lopez M."/>
            <person name="Martin-Platero A.M."/>
            <person name="Banos A."/>
            <person name="Martinez-Bueno M."/>
        </authorList>
    </citation>
    <scope>NUCLEOTIDE SEQUENCE</scope>
    <source>
        <strain evidence="7">CM22</strain>
    </source>
</reference>
<dbReference type="PANTHER" id="PTHR43758:SF2">
    <property type="entry name" value="OXIDIZED PURINE NUCLEOSIDE TRIPHOSPHATE HYDROLASE"/>
    <property type="match status" value="1"/>
</dbReference>
<comment type="similarity">
    <text evidence="2">Belongs to the Nudix hydrolase family.</text>
</comment>
<dbReference type="Proteomes" id="UP001290462">
    <property type="component" value="Unassembled WGS sequence"/>
</dbReference>